<name>A0ABY5V0A4_9BACT</name>
<dbReference type="Gene3D" id="2.160.10.10">
    <property type="entry name" value="Hexapeptide repeat proteins"/>
    <property type="match status" value="1"/>
</dbReference>
<dbReference type="RefSeq" id="WP_147524840.1">
    <property type="nucleotide sequence ID" value="NZ_CAPH01000008.1"/>
</dbReference>
<evidence type="ECO:0000313" key="1">
    <source>
        <dbReference type="EMBL" id="UWN57159.1"/>
    </source>
</evidence>
<evidence type="ECO:0000313" key="2">
    <source>
        <dbReference type="Proteomes" id="UP001059295"/>
    </source>
</evidence>
<dbReference type="Proteomes" id="UP001059295">
    <property type="component" value="Chromosome"/>
</dbReference>
<reference evidence="1" key="1">
    <citation type="journal article" date="2022" name="Cell">
        <title>Design, construction, and in vivo augmentation of a complex gut microbiome.</title>
        <authorList>
            <person name="Cheng A.G."/>
            <person name="Ho P.Y."/>
            <person name="Aranda-Diaz A."/>
            <person name="Jain S."/>
            <person name="Yu F.B."/>
            <person name="Meng X."/>
            <person name="Wang M."/>
            <person name="Iakiviak M."/>
            <person name="Nagashima K."/>
            <person name="Zhao A."/>
            <person name="Murugkar P."/>
            <person name="Patil A."/>
            <person name="Atabakhsh K."/>
            <person name="Weakley A."/>
            <person name="Yan J."/>
            <person name="Brumbaugh A.R."/>
            <person name="Higginbottom S."/>
            <person name="Dimas A."/>
            <person name="Shiver A.L."/>
            <person name="Deutschbauer A."/>
            <person name="Neff N."/>
            <person name="Sonnenburg J.L."/>
            <person name="Huang K.C."/>
            <person name="Fischbach M.A."/>
        </authorList>
    </citation>
    <scope>NUCLEOTIDE SEQUENCE</scope>
    <source>
        <strain evidence="1">AP11</strain>
    </source>
</reference>
<accession>A0ABY5V0A4</accession>
<gene>
    <name evidence="1" type="ORF">NQ491_11030</name>
</gene>
<keyword evidence="2" id="KW-1185">Reference proteome</keyword>
<dbReference type="GeneID" id="82892274"/>
<evidence type="ECO:0008006" key="3">
    <source>
        <dbReference type="Google" id="ProtNLM"/>
    </source>
</evidence>
<sequence length="168" mass="18379">MPILIGASRISTCRGRVRIESDRIRPGMIRLGRKCTGIFPRQRFLWENRGSVVFKGECMIGSNSSVCVGEKGTLILGENFAASASLKLICYHHVSFGTNTLIGWDCIFCDTDFHRTKSVADGAGPAATAHASFGNRQRPGKRTCPAVAVNGHGREKETWDNTLIINLL</sequence>
<protein>
    <recommendedName>
        <fullName evidence="3">Transferase</fullName>
    </recommendedName>
</protein>
<dbReference type="InterPro" id="IPR011004">
    <property type="entry name" value="Trimer_LpxA-like_sf"/>
</dbReference>
<organism evidence="1 2">
    <name type="scientific">Alistipes ihumii AP11</name>
    <dbReference type="NCBI Taxonomy" id="1211813"/>
    <lineage>
        <taxon>Bacteria</taxon>
        <taxon>Pseudomonadati</taxon>
        <taxon>Bacteroidota</taxon>
        <taxon>Bacteroidia</taxon>
        <taxon>Bacteroidales</taxon>
        <taxon>Rikenellaceae</taxon>
        <taxon>Alistipes</taxon>
    </lineage>
</organism>
<proteinExistence type="predicted"/>
<dbReference type="EMBL" id="CP102294">
    <property type="protein sequence ID" value="UWN57159.1"/>
    <property type="molecule type" value="Genomic_DNA"/>
</dbReference>
<dbReference type="SUPFAM" id="SSF51161">
    <property type="entry name" value="Trimeric LpxA-like enzymes"/>
    <property type="match status" value="1"/>
</dbReference>